<proteinExistence type="predicted"/>
<feature type="non-terminal residue" evidence="1">
    <location>
        <position position="169"/>
    </location>
</feature>
<dbReference type="OrthoDB" id="3943081at2759"/>
<evidence type="ECO:0000313" key="1">
    <source>
        <dbReference type="EMBL" id="KAF1831017.1"/>
    </source>
</evidence>
<evidence type="ECO:0000313" key="2">
    <source>
        <dbReference type="Proteomes" id="UP000800040"/>
    </source>
</evidence>
<gene>
    <name evidence="1" type="ORF">BDW02DRAFT_456507</name>
</gene>
<protein>
    <recommendedName>
        <fullName evidence="3">GAG-pre-integrase domain-containing protein</fullName>
    </recommendedName>
</protein>
<evidence type="ECO:0008006" key="3">
    <source>
        <dbReference type="Google" id="ProtNLM"/>
    </source>
</evidence>
<accession>A0A6A5K7W0</accession>
<reference evidence="1" key="1">
    <citation type="submission" date="2020-01" db="EMBL/GenBank/DDBJ databases">
        <authorList>
            <consortium name="DOE Joint Genome Institute"/>
            <person name="Haridas S."/>
            <person name="Albert R."/>
            <person name="Binder M."/>
            <person name="Bloem J."/>
            <person name="Labutti K."/>
            <person name="Salamov A."/>
            <person name="Andreopoulos B."/>
            <person name="Baker S.E."/>
            <person name="Barry K."/>
            <person name="Bills G."/>
            <person name="Bluhm B.H."/>
            <person name="Cannon C."/>
            <person name="Castanera R."/>
            <person name="Culley D.E."/>
            <person name="Daum C."/>
            <person name="Ezra D."/>
            <person name="Gonzalez J.B."/>
            <person name="Henrissat B."/>
            <person name="Kuo A."/>
            <person name="Liang C."/>
            <person name="Lipzen A."/>
            <person name="Lutzoni F."/>
            <person name="Magnuson J."/>
            <person name="Mondo S."/>
            <person name="Nolan M."/>
            <person name="Ohm R."/>
            <person name="Pangilinan J."/>
            <person name="Park H.-J."/>
            <person name="Ramirez L."/>
            <person name="Alfaro M."/>
            <person name="Sun H."/>
            <person name="Tritt A."/>
            <person name="Yoshinaga Y."/>
            <person name="Zwiers L.-H."/>
            <person name="Turgeon B.G."/>
            <person name="Goodwin S.B."/>
            <person name="Spatafora J.W."/>
            <person name="Crous P.W."/>
            <person name="Grigoriev I.V."/>
        </authorList>
    </citation>
    <scope>NUCLEOTIDE SEQUENCE</scope>
    <source>
        <strain evidence="1">P77</strain>
    </source>
</reference>
<dbReference type="Proteomes" id="UP000800040">
    <property type="component" value="Unassembled WGS sequence"/>
</dbReference>
<name>A0A6A5K7W0_9PLEO</name>
<sequence length="169" mass="19523">LSRCRSLNIHFNSGKDCLYQHVPSNPVCYLEYRDGHWLIDVDEKARPPTRALQAAVVSGYRSKPSHKEKKPLELSGERAHRLLGHASYEAISHLSHSVEGVRIAQEDQRSTWKECEVCIKAKLHKLISRRAPQDAAIRPFYRIGMDLIQLQERGEQCYNRDQWLLHAVD</sequence>
<dbReference type="EMBL" id="ML975376">
    <property type="protein sequence ID" value="KAF1831017.1"/>
    <property type="molecule type" value="Genomic_DNA"/>
</dbReference>
<organism evidence="1 2">
    <name type="scientific">Decorospora gaudefroyi</name>
    <dbReference type="NCBI Taxonomy" id="184978"/>
    <lineage>
        <taxon>Eukaryota</taxon>
        <taxon>Fungi</taxon>
        <taxon>Dikarya</taxon>
        <taxon>Ascomycota</taxon>
        <taxon>Pezizomycotina</taxon>
        <taxon>Dothideomycetes</taxon>
        <taxon>Pleosporomycetidae</taxon>
        <taxon>Pleosporales</taxon>
        <taxon>Pleosporineae</taxon>
        <taxon>Pleosporaceae</taxon>
        <taxon>Decorospora</taxon>
    </lineage>
</organism>
<keyword evidence="2" id="KW-1185">Reference proteome</keyword>
<dbReference type="AlphaFoldDB" id="A0A6A5K7W0"/>
<feature type="non-terminal residue" evidence="1">
    <location>
        <position position="1"/>
    </location>
</feature>